<reference evidence="6 7" key="1">
    <citation type="journal article" date="2018" name="J. Allergy Clin. Immunol.">
        <title>High-quality assembly of Dermatophagoides pteronyssinus genome and transcriptome reveals a wide range of novel allergens.</title>
        <authorList>
            <person name="Liu X.Y."/>
            <person name="Yang K.Y."/>
            <person name="Wang M.Q."/>
            <person name="Kwok J.S."/>
            <person name="Zeng X."/>
            <person name="Yang Z."/>
            <person name="Xiao X.J."/>
            <person name="Lau C.P."/>
            <person name="Li Y."/>
            <person name="Huang Z.M."/>
            <person name="Ba J.G."/>
            <person name="Yim A.K."/>
            <person name="Ouyang C.Y."/>
            <person name="Ngai S.M."/>
            <person name="Chan T.F."/>
            <person name="Leung E.L."/>
            <person name="Liu L."/>
            <person name="Liu Z.G."/>
            <person name="Tsui S.K."/>
        </authorList>
    </citation>
    <scope>NUCLEOTIDE SEQUENCE [LARGE SCALE GENOMIC DNA]</scope>
    <source>
        <strain evidence="6">Derp</strain>
    </source>
</reference>
<feature type="region of interest" description="Disordered" evidence="4">
    <location>
        <begin position="114"/>
        <end position="169"/>
    </location>
</feature>
<evidence type="ECO:0000259" key="5">
    <source>
        <dbReference type="SMART" id="SM01328"/>
    </source>
</evidence>
<dbReference type="Pfam" id="PF23490">
    <property type="entry name" value="ZCCHC24_C"/>
    <property type="match status" value="1"/>
</dbReference>
<dbReference type="InterPro" id="IPR033446">
    <property type="entry name" value="ZCCHC24_Znf-3CxxC"/>
</dbReference>
<keyword evidence="1" id="KW-0479">Metal-binding</keyword>
<feature type="domain" description="3CxxC-type" evidence="5">
    <location>
        <begin position="242"/>
        <end position="310"/>
    </location>
</feature>
<name>A0ABQ8JVY7_DERPT</name>
<reference evidence="6 7" key="2">
    <citation type="journal article" date="2022" name="Mol. Biol. Evol.">
        <title>Comparative Genomics Reveals Insights into the Divergent Evolution of Astigmatic Mites and Household Pest Adaptations.</title>
        <authorList>
            <person name="Xiong Q."/>
            <person name="Wan A.T."/>
            <person name="Liu X."/>
            <person name="Fung C.S."/>
            <person name="Xiao X."/>
            <person name="Malainual N."/>
            <person name="Hou J."/>
            <person name="Wang L."/>
            <person name="Wang M."/>
            <person name="Yang K.Y."/>
            <person name="Cui Y."/>
            <person name="Leung E.L."/>
            <person name="Nong W."/>
            <person name="Shin S.K."/>
            <person name="Au S.W."/>
            <person name="Jeong K.Y."/>
            <person name="Chew F.T."/>
            <person name="Hui J.H."/>
            <person name="Leung T.F."/>
            <person name="Tungtrongchitr A."/>
            <person name="Zhong N."/>
            <person name="Liu Z."/>
            <person name="Tsui S.K."/>
        </authorList>
    </citation>
    <scope>NUCLEOTIDE SEQUENCE [LARGE SCALE GENOMIC DNA]</scope>
    <source>
        <strain evidence="6">Derp</strain>
    </source>
</reference>
<evidence type="ECO:0000256" key="2">
    <source>
        <dbReference type="ARBA" id="ARBA00022771"/>
    </source>
</evidence>
<dbReference type="InterPro" id="IPR027377">
    <property type="entry name" value="ZAR1/RTP1-5-like_Znf-3CxxC"/>
</dbReference>
<evidence type="ECO:0000256" key="1">
    <source>
        <dbReference type="ARBA" id="ARBA00022723"/>
    </source>
</evidence>
<keyword evidence="3" id="KW-0862">Zinc</keyword>
<proteinExistence type="predicted"/>
<dbReference type="Pfam" id="PF17180">
    <property type="entry name" value="Zn_ribbon_3CxxC_2"/>
    <property type="match status" value="1"/>
</dbReference>
<protein>
    <submittedName>
        <fullName evidence="6">Zinc finger CCHC domain-containing protein 24</fullName>
    </submittedName>
</protein>
<evidence type="ECO:0000313" key="7">
    <source>
        <dbReference type="Proteomes" id="UP000887458"/>
    </source>
</evidence>
<accession>A0ABQ8JVY7</accession>
<feature type="compositionally biased region" description="Low complexity" evidence="4">
    <location>
        <begin position="114"/>
        <end position="131"/>
    </location>
</feature>
<evidence type="ECO:0000313" key="6">
    <source>
        <dbReference type="EMBL" id="KAH9426712.1"/>
    </source>
</evidence>
<keyword evidence="7" id="KW-1185">Reference proteome</keyword>
<gene>
    <name evidence="6" type="primary">ZCCHC24</name>
    <name evidence="6" type="ORF">DERP_002812</name>
</gene>
<feature type="compositionally biased region" description="Low complexity" evidence="4">
    <location>
        <begin position="141"/>
        <end position="161"/>
    </location>
</feature>
<feature type="region of interest" description="Disordered" evidence="4">
    <location>
        <begin position="1"/>
        <end position="30"/>
    </location>
</feature>
<sequence length="366" mass="41301">MNITTEDQNSNVNLNYPQPNHHHPNLQHPTFNSYMPITSTSIQHQSYPNHHQQQQHMAFMNHIVPGIHHHHPYLSTQSNDHTASFLAAAAAAAAAAASSHHHHQYNPATFFLSPTAESSSRSSSSSTTPSANLQTFPLPPTTTFYPSATQQQKSSLQQQTSGHHHHHHHGIVDLSTISLDQLFDPKLLTNHHLNAHHHQTNLLPELTTQSTANHQQQPPPIIDLSSLTGKIDGLTPYQGKKRCFGEFKCPSCHRKWMSGNSWANSGQMCVCCRIMVYPHKQRPLDKPDGLDVSDQSKEHPQHLCQKCTQLGHYCRQKIAIILLIQIHPFLLTNLPIQHLFAIILFPIFNHPLVLQLICDFKRELII</sequence>
<dbReference type="SMART" id="SM01328">
    <property type="entry name" value="zf-3CxxC"/>
    <property type="match status" value="1"/>
</dbReference>
<dbReference type="Proteomes" id="UP000887458">
    <property type="component" value="Unassembled WGS sequence"/>
</dbReference>
<organism evidence="6 7">
    <name type="scientific">Dermatophagoides pteronyssinus</name>
    <name type="common">European house dust mite</name>
    <dbReference type="NCBI Taxonomy" id="6956"/>
    <lineage>
        <taxon>Eukaryota</taxon>
        <taxon>Metazoa</taxon>
        <taxon>Ecdysozoa</taxon>
        <taxon>Arthropoda</taxon>
        <taxon>Chelicerata</taxon>
        <taxon>Arachnida</taxon>
        <taxon>Acari</taxon>
        <taxon>Acariformes</taxon>
        <taxon>Sarcoptiformes</taxon>
        <taxon>Astigmata</taxon>
        <taxon>Psoroptidia</taxon>
        <taxon>Analgoidea</taxon>
        <taxon>Pyroglyphidae</taxon>
        <taxon>Dermatophagoidinae</taxon>
        <taxon>Dermatophagoides</taxon>
    </lineage>
</organism>
<comment type="caution">
    <text evidence="6">The sequence shown here is derived from an EMBL/GenBank/DDBJ whole genome shotgun (WGS) entry which is preliminary data.</text>
</comment>
<feature type="compositionally biased region" description="Polar residues" evidence="4">
    <location>
        <begin position="1"/>
        <end position="12"/>
    </location>
</feature>
<keyword evidence="2" id="KW-0863">Zinc-finger</keyword>
<evidence type="ECO:0000256" key="3">
    <source>
        <dbReference type="ARBA" id="ARBA00022833"/>
    </source>
</evidence>
<dbReference type="EMBL" id="NJHN03000008">
    <property type="protein sequence ID" value="KAH9426712.1"/>
    <property type="molecule type" value="Genomic_DNA"/>
</dbReference>
<dbReference type="InterPro" id="IPR057809">
    <property type="entry name" value="ZCCHC24_C"/>
</dbReference>
<evidence type="ECO:0000256" key="4">
    <source>
        <dbReference type="SAM" id="MobiDB-lite"/>
    </source>
</evidence>